<name>A0A0R2NB21_9LACO</name>
<gene>
    <name evidence="1" type="ORF">DY78_GL001864</name>
</gene>
<evidence type="ECO:0000313" key="1">
    <source>
        <dbReference type="EMBL" id="KRO23095.1"/>
    </source>
</evidence>
<dbReference type="AlphaFoldDB" id="A0A0R2NB21"/>
<keyword evidence="2" id="KW-1185">Reference proteome</keyword>
<proteinExistence type="predicted"/>
<sequence length="84" mass="9539">MANSENSNELVKLSKIGNTYALRLSKKDCELLQISDATTFEKIIAADGQTLTFRKVEKIRPDILAIANRLMDDHADLIHRLERL</sequence>
<protein>
    <submittedName>
        <fullName evidence="1">Uncharacterized protein</fullName>
    </submittedName>
</protein>
<reference evidence="1 2" key="1">
    <citation type="journal article" date="2015" name="Genome Announc.">
        <title>Expanding the biotechnology potential of lactobacilli through comparative genomics of 213 strains and associated genera.</title>
        <authorList>
            <person name="Sun Z."/>
            <person name="Harris H.M."/>
            <person name="McCann A."/>
            <person name="Guo C."/>
            <person name="Argimon S."/>
            <person name="Zhang W."/>
            <person name="Yang X."/>
            <person name="Jeffery I.B."/>
            <person name="Cooney J.C."/>
            <person name="Kagawa T.F."/>
            <person name="Liu W."/>
            <person name="Song Y."/>
            <person name="Salvetti E."/>
            <person name="Wrobel A."/>
            <person name="Rasinkangas P."/>
            <person name="Parkhill J."/>
            <person name="Rea M.C."/>
            <person name="O'Sullivan O."/>
            <person name="Ritari J."/>
            <person name="Douillard F.P."/>
            <person name="Paul Ross R."/>
            <person name="Yang R."/>
            <person name="Briner A.E."/>
            <person name="Felis G.E."/>
            <person name="de Vos W.M."/>
            <person name="Barrangou R."/>
            <person name="Klaenhammer T.R."/>
            <person name="Caufield P.W."/>
            <person name="Cui Y."/>
            <person name="Zhang H."/>
            <person name="O'Toole P.W."/>
        </authorList>
    </citation>
    <scope>NUCLEOTIDE SEQUENCE [LARGE SCALE GENOMIC DNA]</scope>
    <source>
        <strain evidence="1 2">DSM 21115</strain>
    </source>
</reference>
<dbReference type="EMBL" id="AYGX02000170">
    <property type="protein sequence ID" value="KRO23095.1"/>
    <property type="molecule type" value="Genomic_DNA"/>
</dbReference>
<comment type="caution">
    <text evidence="1">The sequence shown here is derived from an EMBL/GenBank/DDBJ whole genome shotgun (WGS) entry which is preliminary data.</text>
</comment>
<organism evidence="1 2">
    <name type="scientific">Lactiplantibacillus fabifermentans DSM 21115</name>
    <dbReference type="NCBI Taxonomy" id="1413187"/>
    <lineage>
        <taxon>Bacteria</taxon>
        <taxon>Bacillati</taxon>
        <taxon>Bacillota</taxon>
        <taxon>Bacilli</taxon>
        <taxon>Lactobacillales</taxon>
        <taxon>Lactobacillaceae</taxon>
        <taxon>Lactiplantibacillus</taxon>
    </lineage>
</organism>
<dbReference type="Proteomes" id="UP000050920">
    <property type="component" value="Unassembled WGS sequence"/>
</dbReference>
<evidence type="ECO:0000313" key="2">
    <source>
        <dbReference type="Proteomes" id="UP000050920"/>
    </source>
</evidence>
<accession>A0A0R2NB21</accession>
<dbReference type="RefSeq" id="WP_024624808.1">
    <property type="nucleotide sequence ID" value="NZ_AYGX02000170.1"/>
</dbReference>